<proteinExistence type="predicted"/>
<dbReference type="Proteomes" id="UP001248581">
    <property type="component" value="Chromosome"/>
</dbReference>
<keyword evidence="5" id="KW-1185">Reference proteome</keyword>
<accession>A0ABY9TIV0</accession>
<dbReference type="InterPro" id="IPR016181">
    <property type="entry name" value="Acyl_CoA_acyltransferase"/>
</dbReference>
<feature type="domain" description="N-acetyltransferase" evidence="3">
    <location>
        <begin position="3"/>
        <end position="151"/>
    </location>
</feature>
<dbReference type="PROSITE" id="PS51186">
    <property type="entry name" value="GNAT"/>
    <property type="match status" value="1"/>
</dbReference>
<gene>
    <name evidence="4" type="ORF">RI845_00410</name>
</gene>
<keyword evidence="2" id="KW-0012">Acyltransferase</keyword>
<dbReference type="InterPro" id="IPR000182">
    <property type="entry name" value="GNAT_dom"/>
</dbReference>
<dbReference type="SUPFAM" id="SSF55729">
    <property type="entry name" value="Acyl-CoA N-acyltransferases (Nat)"/>
    <property type="match status" value="1"/>
</dbReference>
<evidence type="ECO:0000256" key="1">
    <source>
        <dbReference type="ARBA" id="ARBA00022679"/>
    </source>
</evidence>
<dbReference type="Gene3D" id="3.40.630.30">
    <property type="match status" value="1"/>
</dbReference>
<evidence type="ECO:0000313" key="5">
    <source>
        <dbReference type="Proteomes" id="UP001248581"/>
    </source>
</evidence>
<evidence type="ECO:0000313" key="4">
    <source>
        <dbReference type="EMBL" id="WNC68625.1"/>
    </source>
</evidence>
<reference evidence="5" key="1">
    <citation type="submission" date="2023-09" db="EMBL/GenBank/DDBJ databases">
        <authorList>
            <person name="Li S."/>
            <person name="Li X."/>
            <person name="Zhang C."/>
            <person name="Zhao Z."/>
        </authorList>
    </citation>
    <scope>NUCLEOTIDE SEQUENCE [LARGE SCALE GENOMIC DNA]</scope>
    <source>
        <strain evidence="5">SQ345</strain>
    </source>
</reference>
<dbReference type="CDD" id="cd04301">
    <property type="entry name" value="NAT_SF"/>
    <property type="match status" value="1"/>
</dbReference>
<sequence length="151" mass="17073">MELKYRSAEFEDLASLVALLSNDPLGSKREDASIPLNSAYLEAFEAIVRDPKNELLVVELENSLVGMLQITFIPYLTHIGSWRCLIESVRIHSDYRGQGFGEQMFEHAIELAKNKGCTIVQLTSDKQRPDAIRFYEKLGFKATHEGLKLAL</sequence>
<organism evidence="4 5">
    <name type="scientific">Thalassotalea nanhaiensis</name>
    <dbReference type="NCBI Taxonomy" id="3065648"/>
    <lineage>
        <taxon>Bacteria</taxon>
        <taxon>Pseudomonadati</taxon>
        <taxon>Pseudomonadota</taxon>
        <taxon>Gammaproteobacteria</taxon>
        <taxon>Alteromonadales</taxon>
        <taxon>Colwelliaceae</taxon>
        <taxon>Thalassotalea</taxon>
    </lineage>
</organism>
<evidence type="ECO:0000256" key="2">
    <source>
        <dbReference type="ARBA" id="ARBA00023315"/>
    </source>
</evidence>
<keyword evidence="1" id="KW-0808">Transferase</keyword>
<dbReference type="RefSeq" id="WP_348387779.1">
    <property type="nucleotide sequence ID" value="NZ_CP134146.1"/>
</dbReference>
<dbReference type="PANTHER" id="PTHR43072:SF23">
    <property type="entry name" value="UPF0039 PROTEIN C11D3.02C"/>
    <property type="match status" value="1"/>
</dbReference>
<dbReference type="PANTHER" id="PTHR43072">
    <property type="entry name" value="N-ACETYLTRANSFERASE"/>
    <property type="match status" value="1"/>
</dbReference>
<protein>
    <submittedName>
        <fullName evidence="4">GNAT family N-acetyltransferase</fullName>
    </submittedName>
</protein>
<name>A0ABY9TIV0_9GAMM</name>
<dbReference type="Pfam" id="PF00583">
    <property type="entry name" value="Acetyltransf_1"/>
    <property type="match status" value="1"/>
</dbReference>
<evidence type="ECO:0000259" key="3">
    <source>
        <dbReference type="PROSITE" id="PS51186"/>
    </source>
</evidence>
<dbReference type="EMBL" id="CP134146">
    <property type="protein sequence ID" value="WNC68625.1"/>
    <property type="molecule type" value="Genomic_DNA"/>
</dbReference>